<proteinExistence type="predicted"/>
<evidence type="ECO:0000256" key="3">
    <source>
        <dbReference type="ARBA" id="ARBA00023163"/>
    </source>
</evidence>
<dbReference type="Gene3D" id="1.10.10.10">
    <property type="entry name" value="Winged helix-like DNA-binding domain superfamily/Winged helix DNA-binding domain"/>
    <property type="match status" value="1"/>
</dbReference>
<dbReference type="InterPro" id="IPR036388">
    <property type="entry name" value="WH-like_DNA-bd_sf"/>
</dbReference>
<keyword evidence="2" id="KW-0238">DNA-binding</keyword>
<dbReference type="GO" id="GO:0003700">
    <property type="term" value="F:DNA-binding transcription factor activity"/>
    <property type="evidence" value="ECO:0007669"/>
    <property type="project" value="InterPro"/>
</dbReference>
<dbReference type="InterPro" id="IPR039422">
    <property type="entry name" value="MarR/SlyA-like"/>
</dbReference>
<organism evidence="5 6">
    <name type="scientific">Pseudaestuariivita atlantica</name>
    <dbReference type="NCBI Taxonomy" id="1317121"/>
    <lineage>
        <taxon>Bacteria</taxon>
        <taxon>Pseudomonadati</taxon>
        <taxon>Pseudomonadota</taxon>
        <taxon>Alphaproteobacteria</taxon>
        <taxon>Rhodobacterales</taxon>
        <taxon>Paracoccaceae</taxon>
        <taxon>Pseudaestuariivita</taxon>
    </lineage>
</organism>
<dbReference type="GO" id="GO:0003677">
    <property type="term" value="F:DNA binding"/>
    <property type="evidence" value="ECO:0007669"/>
    <property type="project" value="UniProtKB-KW"/>
</dbReference>
<accession>A0A0L1JP97</accession>
<dbReference type="InterPro" id="IPR000835">
    <property type="entry name" value="HTH_MarR-typ"/>
</dbReference>
<dbReference type="PROSITE" id="PS50995">
    <property type="entry name" value="HTH_MARR_2"/>
    <property type="match status" value="1"/>
</dbReference>
<dbReference type="PANTHER" id="PTHR33164">
    <property type="entry name" value="TRANSCRIPTIONAL REGULATOR, MARR FAMILY"/>
    <property type="match status" value="1"/>
</dbReference>
<feature type="domain" description="HTH marR-type" evidence="4">
    <location>
        <begin position="18"/>
        <end position="153"/>
    </location>
</feature>
<dbReference type="PROSITE" id="PS01117">
    <property type="entry name" value="HTH_MARR_1"/>
    <property type="match status" value="1"/>
</dbReference>
<name>A0A0L1JP97_9RHOB</name>
<comment type="caution">
    <text evidence="5">The sequence shown here is derived from an EMBL/GenBank/DDBJ whole genome shotgun (WGS) entry which is preliminary data.</text>
</comment>
<dbReference type="OrthoDB" id="9799368at2"/>
<keyword evidence="3" id="KW-0804">Transcription</keyword>
<dbReference type="SUPFAM" id="SSF46785">
    <property type="entry name" value="Winged helix' DNA-binding domain"/>
    <property type="match status" value="1"/>
</dbReference>
<dbReference type="PANTHER" id="PTHR33164:SF44">
    <property type="entry name" value="TRANSCRIPTIONAL REGULATORY PROTEIN"/>
    <property type="match status" value="1"/>
</dbReference>
<keyword evidence="6" id="KW-1185">Reference proteome</keyword>
<evidence type="ECO:0000256" key="2">
    <source>
        <dbReference type="ARBA" id="ARBA00023125"/>
    </source>
</evidence>
<dbReference type="Proteomes" id="UP000036938">
    <property type="component" value="Unassembled WGS sequence"/>
</dbReference>
<evidence type="ECO:0000256" key="1">
    <source>
        <dbReference type="ARBA" id="ARBA00023015"/>
    </source>
</evidence>
<dbReference type="InterPro" id="IPR023187">
    <property type="entry name" value="Tscrpt_reg_MarR-type_CS"/>
</dbReference>
<evidence type="ECO:0000313" key="5">
    <source>
        <dbReference type="EMBL" id="KNG93551.1"/>
    </source>
</evidence>
<dbReference type="STRING" id="1317121.ATO11_10055"/>
<dbReference type="EMBL" id="AQQZ01000004">
    <property type="protein sequence ID" value="KNG93551.1"/>
    <property type="molecule type" value="Genomic_DNA"/>
</dbReference>
<reference evidence="5 6" key="1">
    <citation type="journal article" date="2015" name="Int. J. Syst. Evol. Microbiol.">
        <title>Aestuariivita atlantica sp. nov., isolated from deep sea sediment of the Atlantic Ocean.</title>
        <authorList>
            <person name="Li G."/>
            <person name="Lai Q."/>
            <person name="Du Y."/>
            <person name="Liu X."/>
            <person name="Sun F."/>
            <person name="Shao Z."/>
        </authorList>
    </citation>
    <scope>NUCLEOTIDE SEQUENCE [LARGE SCALE GENOMIC DNA]</scope>
    <source>
        <strain evidence="5 6">22II-S11-z3</strain>
    </source>
</reference>
<protein>
    <submittedName>
        <fullName evidence="5">MarR family transcriptional regulator</fullName>
    </submittedName>
</protein>
<keyword evidence="1" id="KW-0805">Transcription regulation</keyword>
<dbReference type="Pfam" id="PF12802">
    <property type="entry name" value="MarR_2"/>
    <property type="match status" value="1"/>
</dbReference>
<dbReference type="AlphaFoldDB" id="A0A0L1JP97"/>
<dbReference type="RefSeq" id="WP_050530737.1">
    <property type="nucleotide sequence ID" value="NZ_AQQZ01000004.1"/>
</dbReference>
<dbReference type="SMART" id="SM00347">
    <property type="entry name" value="HTH_MARR"/>
    <property type="match status" value="1"/>
</dbReference>
<dbReference type="GO" id="GO:0006950">
    <property type="term" value="P:response to stress"/>
    <property type="evidence" value="ECO:0007669"/>
    <property type="project" value="TreeGrafter"/>
</dbReference>
<evidence type="ECO:0000313" key="6">
    <source>
        <dbReference type="Proteomes" id="UP000036938"/>
    </source>
</evidence>
<gene>
    <name evidence="5" type="ORF">ATO11_10055</name>
</gene>
<sequence length="168" mass="19102">MPDTLGAPRGEALLFLTDEQLRQGIEAMFFAYRGFTADPDRILSTLSYGRAHHRAIHFINCAPGTTVNNLLNILGVTKQSLNRVLRTLIEDGLVESRVGRADKRERHLYLTEEGKALERQLSDAQRARMRAAYRAAGPEAVVGFRQVLEAMMDPEMRRNYMKLREGRE</sequence>
<evidence type="ECO:0000259" key="4">
    <source>
        <dbReference type="PROSITE" id="PS50995"/>
    </source>
</evidence>
<dbReference type="InterPro" id="IPR036390">
    <property type="entry name" value="WH_DNA-bd_sf"/>
</dbReference>
<dbReference type="PATRIC" id="fig|1317121.7.peg.2687"/>